<dbReference type="EMBL" id="JBJKFK010001146">
    <property type="protein sequence ID" value="KAL3313944.1"/>
    <property type="molecule type" value="Genomic_DNA"/>
</dbReference>
<dbReference type="InterPro" id="IPR055429">
    <property type="entry name" value="TRAPPC13_M"/>
</dbReference>
<gene>
    <name evidence="2" type="ORF">Ciccas_007448</name>
</gene>
<dbReference type="Pfam" id="PF23647">
    <property type="entry name" value="TRAPPC13_M"/>
    <property type="match status" value="1"/>
</dbReference>
<comment type="caution">
    <text evidence="2">The sequence shown here is derived from an EMBL/GenBank/DDBJ whole genome shotgun (WGS) entry which is preliminary data.</text>
</comment>
<accession>A0ABD2Q310</accession>
<evidence type="ECO:0000313" key="2">
    <source>
        <dbReference type="EMBL" id="KAL3313944.1"/>
    </source>
</evidence>
<dbReference type="PANTHER" id="PTHR13134">
    <property type="entry name" value="TRAFFICKING PROTEIN PARTICLE COMPLEX SUBUNIT 13"/>
    <property type="match status" value="1"/>
</dbReference>
<evidence type="ECO:0000313" key="3">
    <source>
        <dbReference type="Proteomes" id="UP001626550"/>
    </source>
</evidence>
<reference evidence="2 3" key="1">
    <citation type="submission" date="2024-11" db="EMBL/GenBank/DDBJ databases">
        <title>Adaptive evolution of stress response genes in parasites aligns with host niche diversity.</title>
        <authorList>
            <person name="Hahn C."/>
            <person name="Resl P."/>
        </authorList>
    </citation>
    <scope>NUCLEOTIDE SEQUENCE [LARGE SCALE GENOMIC DNA]</scope>
    <source>
        <strain evidence="2">EGGRZ-B1_66</strain>
        <tissue evidence="2">Body</tissue>
    </source>
</reference>
<feature type="domain" description="Trafficking protein particle complex subunit 13 middle" evidence="1">
    <location>
        <begin position="15"/>
        <end position="132"/>
    </location>
</feature>
<dbReference type="Proteomes" id="UP001626550">
    <property type="component" value="Unassembled WGS sequence"/>
</dbReference>
<sequence>MNFERHYKFSVLKPLEVKMTYHSKDLDNVFVQANVQNLTSSPINLERVVLEPASDRRVIDLNKGTDTAPLEQNMGILKPLATAQFLFHVQLLAVDPTSQKFDSVGHVSKGRLDITWRACMGERARIQVSQPKQQVCPILI</sequence>
<organism evidence="2 3">
    <name type="scientific">Cichlidogyrus casuarinus</name>
    <dbReference type="NCBI Taxonomy" id="1844966"/>
    <lineage>
        <taxon>Eukaryota</taxon>
        <taxon>Metazoa</taxon>
        <taxon>Spiralia</taxon>
        <taxon>Lophotrochozoa</taxon>
        <taxon>Platyhelminthes</taxon>
        <taxon>Monogenea</taxon>
        <taxon>Monopisthocotylea</taxon>
        <taxon>Dactylogyridea</taxon>
        <taxon>Ancyrocephalidae</taxon>
        <taxon>Cichlidogyrus</taxon>
    </lineage>
</organism>
<proteinExistence type="predicted"/>
<dbReference type="PANTHER" id="PTHR13134:SF3">
    <property type="entry name" value="TRAFFICKING PROTEIN PARTICLE COMPLEX SUBUNIT 13"/>
    <property type="match status" value="1"/>
</dbReference>
<evidence type="ECO:0000259" key="1">
    <source>
        <dbReference type="Pfam" id="PF23647"/>
    </source>
</evidence>
<dbReference type="InterPro" id="IPR010378">
    <property type="entry name" value="TRAPPC13"/>
</dbReference>
<keyword evidence="3" id="KW-1185">Reference proteome</keyword>
<name>A0ABD2Q310_9PLAT</name>
<protein>
    <recommendedName>
        <fullName evidence="1">Trafficking protein particle complex subunit 13 middle domain-containing protein</fullName>
    </recommendedName>
</protein>
<dbReference type="AlphaFoldDB" id="A0ABD2Q310"/>